<reference evidence="1" key="1">
    <citation type="submission" date="2020-07" db="EMBL/GenBank/DDBJ databases">
        <authorList>
            <person name="Lin J."/>
        </authorList>
    </citation>
    <scope>NUCLEOTIDE SEQUENCE</scope>
</reference>
<organism evidence="1">
    <name type="scientific">Ananas comosus var. bracteatus</name>
    <name type="common">red pineapple</name>
    <dbReference type="NCBI Taxonomy" id="296719"/>
    <lineage>
        <taxon>Eukaryota</taxon>
        <taxon>Viridiplantae</taxon>
        <taxon>Streptophyta</taxon>
        <taxon>Embryophyta</taxon>
        <taxon>Tracheophyta</taxon>
        <taxon>Spermatophyta</taxon>
        <taxon>Magnoliopsida</taxon>
        <taxon>Liliopsida</taxon>
        <taxon>Poales</taxon>
        <taxon>Bromeliaceae</taxon>
        <taxon>Bromelioideae</taxon>
        <taxon>Ananas</taxon>
    </lineage>
</organism>
<name>A0A6V7P9Z5_ANACO</name>
<dbReference type="EMBL" id="LR862146">
    <property type="protein sequence ID" value="CAD1827406.1"/>
    <property type="molecule type" value="Genomic_DNA"/>
</dbReference>
<protein>
    <submittedName>
        <fullName evidence="1">Uncharacterized protein</fullName>
    </submittedName>
</protein>
<sequence length="299" mass="33390">MSAEISTHLIRILTSDLHTQPLFRGIGDFFNRILSQGFESDDQYSRANEQSRNVVVSPVIDAEEPYRINAGSLFFDRELHRSSGEDGGDPPAVFNVLDLVLIETMEWLKKLRESITIVGRCKLYDGVINVSSSEDSSELDSRPKDFGQDIKYAYRYISEMFKKVPGPLLEEKCGASIDLFNKVEKSGLAIDHVPFQIFVTMYSKMGKLLEALELYEEDPERSFQADGASPDFAIGMSRASPYARGAAPVSLDLGITTGAPTVITRALPEKATNKACLQKLIQEEQIGMTEPFTIWGHFF</sequence>
<evidence type="ECO:0000313" key="1">
    <source>
        <dbReference type="EMBL" id="CAD1827406.1"/>
    </source>
</evidence>
<proteinExistence type="predicted"/>
<accession>A0A6V7P9Z5</accession>
<dbReference type="AlphaFoldDB" id="A0A6V7P9Z5"/>
<gene>
    <name evidence="1" type="ORF">CB5_LOCUS10617</name>
</gene>